<evidence type="ECO:0000256" key="1">
    <source>
        <dbReference type="SAM" id="SignalP"/>
    </source>
</evidence>
<dbReference type="AlphaFoldDB" id="A0A4C1Y3I4"/>
<evidence type="ECO:0000313" key="2">
    <source>
        <dbReference type="EMBL" id="GBP70456.1"/>
    </source>
</evidence>
<organism evidence="2 3">
    <name type="scientific">Eumeta variegata</name>
    <name type="common">Bagworm moth</name>
    <name type="synonym">Eumeta japonica</name>
    <dbReference type="NCBI Taxonomy" id="151549"/>
    <lineage>
        <taxon>Eukaryota</taxon>
        <taxon>Metazoa</taxon>
        <taxon>Ecdysozoa</taxon>
        <taxon>Arthropoda</taxon>
        <taxon>Hexapoda</taxon>
        <taxon>Insecta</taxon>
        <taxon>Pterygota</taxon>
        <taxon>Neoptera</taxon>
        <taxon>Endopterygota</taxon>
        <taxon>Lepidoptera</taxon>
        <taxon>Glossata</taxon>
        <taxon>Ditrysia</taxon>
        <taxon>Tineoidea</taxon>
        <taxon>Psychidae</taxon>
        <taxon>Oiketicinae</taxon>
        <taxon>Eumeta</taxon>
    </lineage>
</organism>
<proteinExistence type="predicted"/>
<gene>
    <name evidence="2" type="ORF">EVAR_52797_1</name>
</gene>
<comment type="caution">
    <text evidence="2">The sequence shown here is derived from an EMBL/GenBank/DDBJ whole genome shotgun (WGS) entry which is preliminary data.</text>
</comment>
<name>A0A4C1Y3I4_EUMVA</name>
<feature type="signal peptide" evidence="1">
    <location>
        <begin position="1"/>
        <end position="26"/>
    </location>
</feature>
<reference evidence="2 3" key="1">
    <citation type="journal article" date="2019" name="Commun. Biol.">
        <title>The bagworm genome reveals a unique fibroin gene that provides high tensile strength.</title>
        <authorList>
            <person name="Kono N."/>
            <person name="Nakamura H."/>
            <person name="Ohtoshi R."/>
            <person name="Tomita M."/>
            <person name="Numata K."/>
            <person name="Arakawa K."/>
        </authorList>
    </citation>
    <scope>NUCLEOTIDE SEQUENCE [LARGE SCALE GENOMIC DNA]</scope>
</reference>
<sequence length="141" mass="16312">MSRKEQTLSFFAILLMVKQHLEWVTDEQPQEVWRAAAVLSLCPAHAHGYERRVPFDAIPYTIKLKMINFQLYPQLTMIRRSSRKYPISFLKADNELVTPLRLRESMAGGDHILSDGSHSRLPLRKSCKKVTTKGTYHNKNS</sequence>
<dbReference type="Proteomes" id="UP000299102">
    <property type="component" value="Unassembled WGS sequence"/>
</dbReference>
<feature type="chain" id="PRO_5020025478" evidence="1">
    <location>
        <begin position="27"/>
        <end position="141"/>
    </location>
</feature>
<accession>A0A4C1Y3I4</accession>
<evidence type="ECO:0000313" key="3">
    <source>
        <dbReference type="Proteomes" id="UP000299102"/>
    </source>
</evidence>
<keyword evidence="3" id="KW-1185">Reference proteome</keyword>
<dbReference type="EMBL" id="BGZK01001075">
    <property type="protein sequence ID" value="GBP70456.1"/>
    <property type="molecule type" value="Genomic_DNA"/>
</dbReference>
<keyword evidence="1" id="KW-0732">Signal</keyword>
<protein>
    <submittedName>
        <fullName evidence="2">Uncharacterized protein</fullName>
    </submittedName>
</protein>